<feature type="region of interest" description="Disordered" evidence="1">
    <location>
        <begin position="69"/>
        <end position="119"/>
    </location>
</feature>
<gene>
    <name evidence="2" type="ORF">OS493_003948</name>
</gene>
<feature type="compositionally biased region" description="Basic residues" evidence="1">
    <location>
        <begin position="90"/>
        <end position="108"/>
    </location>
</feature>
<feature type="compositionally biased region" description="Basic and acidic residues" evidence="1">
    <location>
        <begin position="47"/>
        <end position="57"/>
    </location>
</feature>
<evidence type="ECO:0000313" key="3">
    <source>
        <dbReference type="Proteomes" id="UP001163046"/>
    </source>
</evidence>
<proteinExistence type="predicted"/>
<dbReference type="AlphaFoldDB" id="A0A9W9ZSE5"/>
<feature type="compositionally biased region" description="Polar residues" evidence="1">
    <location>
        <begin position="32"/>
        <end position="46"/>
    </location>
</feature>
<organism evidence="2 3">
    <name type="scientific">Desmophyllum pertusum</name>
    <dbReference type="NCBI Taxonomy" id="174260"/>
    <lineage>
        <taxon>Eukaryota</taxon>
        <taxon>Metazoa</taxon>
        <taxon>Cnidaria</taxon>
        <taxon>Anthozoa</taxon>
        <taxon>Hexacorallia</taxon>
        <taxon>Scleractinia</taxon>
        <taxon>Caryophylliina</taxon>
        <taxon>Caryophylliidae</taxon>
        <taxon>Desmophyllum</taxon>
    </lineage>
</organism>
<sequence>MGPFTRFSVLPPIKDSIRNARRISRTRRFSSGVSFASANGPPSTNRETNRKGDEGRSHKYVEFSSLVAQQRRDSNSDNGKNLQVVGRNYARGKRKTRETDHRRFKARAPQRSFSSPVFSEASESAGSTCKACQTLLTRKRSKTEGETLNFDPENPKVEALAHTCKKNETVPGQFLRRFNSDNFDLQSENRAYEKSDNSRPSGRRTNLALSPKQSESANLSITAFPNGRRPVSRCEINVDVNLPLTGEHETQILDHQQNIARPSIRVEGPEIGLIERNAQGEKNSLSPQGSPQIQILIDSLEIARGEIPKAGSEVPYTSVREKRRRSALCRNNSKQVDDFLLVHNLRDLGLL</sequence>
<protein>
    <submittedName>
        <fullName evidence="2">Uncharacterized protein</fullName>
    </submittedName>
</protein>
<accession>A0A9W9ZSE5</accession>
<dbReference type="EMBL" id="MU825874">
    <property type="protein sequence ID" value="KAJ7386986.1"/>
    <property type="molecule type" value="Genomic_DNA"/>
</dbReference>
<reference evidence="2" key="1">
    <citation type="submission" date="2023-01" db="EMBL/GenBank/DDBJ databases">
        <title>Genome assembly of the deep-sea coral Lophelia pertusa.</title>
        <authorList>
            <person name="Herrera S."/>
            <person name="Cordes E."/>
        </authorList>
    </citation>
    <scope>NUCLEOTIDE SEQUENCE</scope>
    <source>
        <strain evidence="2">USNM1676648</strain>
        <tissue evidence="2">Polyp</tissue>
    </source>
</reference>
<keyword evidence="3" id="KW-1185">Reference proteome</keyword>
<dbReference type="Proteomes" id="UP001163046">
    <property type="component" value="Unassembled WGS sequence"/>
</dbReference>
<evidence type="ECO:0000256" key="1">
    <source>
        <dbReference type="SAM" id="MobiDB-lite"/>
    </source>
</evidence>
<feature type="region of interest" description="Disordered" evidence="1">
    <location>
        <begin position="28"/>
        <end position="57"/>
    </location>
</feature>
<evidence type="ECO:0000313" key="2">
    <source>
        <dbReference type="EMBL" id="KAJ7386986.1"/>
    </source>
</evidence>
<feature type="region of interest" description="Disordered" evidence="1">
    <location>
        <begin position="187"/>
        <end position="215"/>
    </location>
</feature>
<name>A0A9W9ZSE5_9CNID</name>
<comment type="caution">
    <text evidence="2">The sequence shown here is derived from an EMBL/GenBank/DDBJ whole genome shotgun (WGS) entry which is preliminary data.</text>
</comment>
<feature type="compositionally biased region" description="Polar residues" evidence="1">
    <location>
        <begin position="198"/>
        <end position="215"/>
    </location>
</feature>
<dbReference type="OrthoDB" id="5990529at2759"/>